<organism evidence="2 3">
    <name type="scientific">Kineococcus glutinatus</name>
    <dbReference type="NCBI Taxonomy" id="1070872"/>
    <lineage>
        <taxon>Bacteria</taxon>
        <taxon>Bacillati</taxon>
        <taxon>Actinomycetota</taxon>
        <taxon>Actinomycetes</taxon>
        <taxon>Kineosporiales</taxon>
        <taxon>Kineosporiaceae</taxon>
        <taxon>Kineococcus</taxon>
    </lineage>
</organism>
<dbReference type="InterPro" id="IPR052509">
    <property type="entry name" value="Metal_resp_DNA-bind_regulator"/>
</dbReference>
<dbReference type="PANTHER" id="PTHR33169:SF14">
    <property type="entry name" value="TRANSCRIPTIONAL REGULATOR RV3488"/>
    <property type="match status" value="1"/>
</dbReference>
<evidence type="ECO:0000313" key="3">
    <source>
        <dbReference type="Proteomes" id="UP001501195"/>
    </source>
</evidence>
<evidence type="ECO:0000259" key="1">
    <source>
        <dbReference type="Pfam" id="PF03551"/>
    </source>
</evidence>
<dbReference type="RefSeq" id="WP_345711812.1">
    <property type="nucleotide sequence ID" value="NZ_BAABIL010000195.1"/>
</dbReference>
<dbReference type="Pfam" id="PF03551">
    <property type="entry name" value="PadR"/>
    <property type="match status" value="1"/>
</dbReference>
<name>A0ABP9HNQ9_9ACTN</name>
<reference evidence="3" key="1">
    <citation type="journal article" date="2019" name="Int. J. Syst. Evol. Microbiol.">
        <title>The Global Catalogue of Microorganisms (GCM) 10K type strain sequencing project: providing services to taxonomists for standard genome sequencing and annotation.</title>
        <authorList>
            <consortium name="The Broad Institute Genomics Platform"/>
            <consortium name="The Broad Institute Genome Sequencing Center for Infectious Disease"/>
            <person name="Wu L."/>
            <person name="Ma J."/>
        </authorList>
    </citation>
    <scope>NUCLEOTIDE SEQUENCE [LARGE SCALE GENOMIC DNA]</scope>
    <source>
        <strain evidence="3">JCM 18126</strain>
    </source>
</reference>
<evidence type="ECO:0000313" key="2">
    <source>
        <dbReference type="EMBL" id="GAA4974802.1"/>
    </source>
</evidence>
<protein>
    <submittedName>
        <fullName evidence="2">PadR family transcriptional regulator</fullName>
    </submittedName>
</protein>
<dbReference type="InterPro" id="IPR036390">
    <property type="entry name" value="WH_DNA-bd_sf"/>
</dbReference>
<gene>
    <name evidence="2" type="ORF">GCM10023225_14960</name>
</gene>
<dbReference type="InterPro" id="IPR005149">
    <property type="entry name" value="Tscrpt_reg_PadR_N"/>
</dbReference>
<dbReference type="SUPFAM" id="SSF46785">
    <property type="entry name" value="Winged helix' DNA-binding domain"/>
    <property type="match status" value="1"/>
</dbReference>
<sequence>MAEEPWPAEWQRGLLPTAVLGAIGGEPMYGYRISQRLERLGWGTITGGALYPVLRSLEDAGLLTSRWEADGPGPARRYYDLTERGRQAVDRRRASWSRFSTSMTTLFGEEARR</sequence>
<comment type="caution">
    <text evidence="2">The sequence shown here is derived from an EMBL/GenBank/DDBJ whole genome shotgun (WGS) entry which is preliminary data.</text>
</comment>
<dbReference type="InterPro" id="IPR036388">
    <property type="entry name" value="WH-like_DNA-bd_sf"/>
</dbReference>
<dbReference type="Proteomes" id="UP001501195">
    <property type="component" value="Unassembled WGS sequence"/>
</dbReference>
<dbReference type="PANTHER" id="PTHR33169">
    <property type="entry name" value="PADR-FAMILY TRANSCRIPTIONAL REGULATOR"/>
    <property type="match status" value="1"/>
</dbReference>
<keyword evidence="3" id="KW-1185">Reference proteome</keyword>
<feature type="domain" description="Transcription regulator PadR N-terminal" evidence="1">
    <location>
        <begin position="19"/>
        <end position="89"/>
    </location>
</feature>
<proteinExistence type="predicted"/>
<dbReference type="Gene3D" id="1.10.10.10">
    <property type="entry name" value="Winged helix-like DNA-binding domain superfamily/Winged helix DNA-binding domain"/>
    <property type="match status" value="1"/>
</dbReference>
<dbReference type="EMBL" id="BAABIL010000195">
    <property type="protein sequence ID" value="GAA4974802.1"/>
    <property type="molecule type" value="Genomic_DNA"/>
</dbReference>
<accession>A0ABP9HNQ9</accession>